<sequence>MERRLEYALMKYERVVKLYGKAGGLCLFWNVDVNVALLSYSVAHINVRVEPIGKLWWRFTGFYGNQRVHSWSLLRRLAGMYSLPWVCMRDFNEVFSSSKKIGGLPKEWKALADFREALDDSGLEDLGYIGPHFTLTNKRQGVALIYKRLD</sequence>
<gene>
    <name evidence="1" type="ORF">LWI28_016120</name>
</gene>
<dbReference type="PANTHER" id="PTHR33710">
    <property type="entry name" value="BNAC02G09200D PROTEIN"/>
    <property type="match status" value="1"/>
</dbReference>
<name>A0AAD5J539_ACENE</name>
<evidence type="ECO:0000313" key="2">
    <source>
        <dbReference type="Proteomes" id="UP001064489"/>
    </source>
</evidence>
<reference evidence="1" key="1">
    <citation type="journal article" date="2022" name="Plant J.">
        <title>Strategies of tolerance reflected in two North American maple genomes.</title>
        <authorList>
            <person name="McEvoy S.L."/>
            <person name="Sezen U.U."/>
            <person name="Trouern-Trend A."/>
            <person name="McMahon S.M."/>
            <person name="Schaberg P.G."/>
            <person name="Yang J."/>
            <person name="Wegrzyn J.L."/>
            <person name="Swenson N.G."/>
        </authorList>
    </citation>
    <scope>NUCLEOTIDE SEQUENCE</scope>
    <source>
        <strain evidence="1">91603</strain>
    </source>
</reference>
<dbReference type="SUPFAM" id="SSF56219">
    <property type="entry name" value="DNase I-like"/>
    <property type="match status" value="1"/>
</dbReference>
<organism evidence="1 2">
    <name type="scientific">Acer negundo</name>
    <name type="common">Box elder</name>
    <dbReference type="NCBI Taxonomy" id="4023"/>
    <lineage>
        <taxon>Eukaryota</taxon>
        <taxon>Viridiplantae</taxon>
        <taxon>Streptophyta</taxon>
        <taxon>Embryophyta</taxon>
        <taxon>Tracheophyta</taxon>
        <taxon>Spermatophyta</taxon>
        <taxon>Magnoliopsida</taxon>
        <taxon>eudicotyledons</taxon>
        <taxon>Gunneridae</taxon>
        <taxon>Pentapetalae</taxon>
        <taxon>rosids</taxon>
        <taxon>malvids</taxon>
        <taxon>Sapindales</taxon>
        <taxon>Sapindaceae</taxon>
        <taxon>Hippocastanoideae</taxon>
        <taxon>Acereae</taxon>
        <taxon>Acer</taxon>
    </lineage>
</organism>
<protein>
    <submittedName>
        <fullName evidence="1">Uncharacterized protein</fullName>
    </submittedName>
</protein>
<reference evidence="1" key="2">
    <citation type="submission" date="2023-02" db="EMBL/GenBank/DDBJ databases">
        <authorList>
            <person name="Swenson N.G."/>
            <person name="Wegrzyn J.L."/>
            <person name="Mcevoy S.L."/>
        </authorList>
    </citation>
    <scope>NUCLEOTIDE SEQUENCE</scope>
    <source>
        <strain evidence="1">91603</strain>
        <tissue evidence="1">Leaf</tissue>
    </source>
</reference>
<dbReference type="AlphaFoldDB" id="A0AAD5J539"/>
<comment type="caution">
    <text evidence="1">The sequence shown here is derived from an EMBL/GenBank/DDBJ whole genome shotgun (WGS) entry which is preliminary data.</text>
</comment>
<dbReference type="Proteomes" id="UP001064489">
    <property type="component" value="Chromosome 3"/>
</dbReference>
<accession>A0AAD5J539</accession>
<keyword evidence="2" id="KW-1185">Reference proteome</keyword>
<dbReference type="PANTHER" id="PTHR33710:SF71">
    <property type="entry name" value="ENDONUCLEASE_EXONUCLEASE_PHOSPHATASE DOMAIN-CONTAINING PROTEIN"/>
    <property type="match status" value="1"/>
</dbReference>
<dbReference type="EMBL" id="JAJSOW010000100">
    <property type="protein sequence ID" value="KAI9186314.1"/>
    <property type="molecule type" value="Genomic_DNA"/>
</dbReference>
<proteinExistence type="predicted"/>
<dbReference type="InterPro" id="IPR036691">
    <property type="entry name" value="Endo/exonu/phosph_ase_sf"/>
</dbReference>
<evidence type="ECO:0000313" key="1">
    <source>
        <dbReference type="EMBL" id="KAI9186314.1"/>
    </source>
</evidence>